<dbReference type="InterPro" id="IPR051910">
    <property type="entry name" value="ComF/GntX_DNA_util-trans"/>
</dbReference>
<keyword evidence="2" id="KW-0328">Glycosyltransferase</keyword>
<comment type="similarity">
    <text evidence="1">Belongs to the ComF/GntX family.</text>
</comment>
<proteinExistence type="inferred from homology"/>
<dbReference type="GO" id="GO:0004588">
    <property type="term" value="F:orotate phosphoribosyltransferase activity"/>
    <property type="evidence" value="ECO:0007669"/>
    <property type="project" value="UniProtKB-EC"/>
</dbReference>
<dbReference type="Proteomes" id="UP000265800">
    <property type="component" value="Unassembled WGS sequence"/>
</dbReference>
<organism evidence="2 3">
    <name type="scientific">Meiothermus luteus</name>
    <dbReference type="NCBI Taxonomy" id="2026184"/>
    <lineage>
        <taxon>Bacteria</taxon>
        <taxon>Thermotogati</taxon>
        <taxon>Deinococcota</taxon>
        <taxon>Deinococci</taxon>
        <taxon>Thermales</taxon>
        <taxon>Thermaceae</taxon>
        <taxon>Meiothermus</taxon>
    </lineage>
</organism>
<keyword evidence="3" id="KW-1185">Reference proteome</keyword>
<dbReference type="Gene3D" id="3.40.50.2020">
    <property type="match status" value="1"/>
</dbReference>
<dbReference type="InterPro" id="IPR000836">
    <property type="entry name" value="PRTase_dom"/>
</dbReference>
<dbReference type="EMBL" id="QWKZ01000059">
    <property type="protein sequence ID" value="RIH84550.1"/>
    <property type="molecule type" value="Genomic_DNA"/>
</dbReference>
<name>A0A399EM97_9DEIN</name>
<dbReference type="PANTHER" id="PTHR47505:SF1">
    <property type="entry name" value="DNA UTILIZATION PROTEIN YHGH"/>
    <property type="match status" value="1"/>
</dbReference>
<evidence type="ECO:0000313" key="2">
    <source>
        <dbReference type="EMBL" id="RIH84550.1"/>
    </source>
</evidence>
<dbReference type="OrthoDB" id="9779910at2"/>
<comment type="caution">
    <text evidence="2">The sequence shown here is derived from an EMBL/GenBank/DDBJ whole genome shotgun (WGS) entry which is preliminary data.</text>
</comment>
<dbReference type="PANTHER" id="PTHR47505">
    <property type="entry name" value="DNA UTILIZATION PROTEIN YHGH"/>
    <property type="match status" value="1"/>
</dbReference>
<protein>
    <submittedName>
        <fullName evidence="2">Orotate phosphoribosyltransferase</fullName>
        <ecNumber evidence="2">2.4.2.10</ecNumber>
    </submittedName>
</protein>
<gene>
    <name evidence="2" type="primary">pyrE_2</name>
    <name evidence="2" type="ORF">Mlute_01863</name>
</gene>
<dbReference type="RefSeq" id="WP_119360446.1">
    <property type="nucleotide sequence ID" value="NZ_QWKZ01000059.1"/>
</dbReference>
<dbReference type="EC" id="2.4.2.10" evidence="2"/>
<evidence type="ECO:0000256" key="1">
    <source>
        <dbReference type="ARBA" id="ARBA00008007"/>
    </source>
</evidence>
<keyword evidence="2" id="KW-0808">Transferase</keyword>
<reference evidence="2 3" key="1">
    <citation type="submission" date="2018-08" db="EMBL/GenBank/DDBJ databases">
        <title>Meiothermus luteus KCTC 52599 genome sequencing project.</title>
        <authorList>
            <person name="Da Costa M.S."/>
            <person name="Albuquerque L."/>
            <person name="Raposo P."/>
            <person name="Froufe H.J.C."/>
            <person name="Barroso C.S."/>
            <person name="Egas C."/>
        </authorList>
    </citation>
    <scope>NUCLEOTIDE SEQUENCE [LARGE SCALE GENOMIC DNA]</scope>
    <source>
        <strain evidence="2 3">KCTC 52599</strain>
    </source>
</reference>
<accession>A0A399EM97</accession>
<dbReference type="SUPFAM" id="SSF53271">
    <property type="entry name" value="PRTase-like"/>
    <property type="match status" value="1"/>
</dbReference>
<evidence type="ECO:0000313" key="3">
    <source>
        <dbReference type="Proteomes" id="UP000265800"/>
    </source>
</evidence>
<dbReference type="InterPro" id="IPR029057">
    <property type="entry name" value="PRTase-like"/>
</dbReference>
<dbReference type="CDD" id="cd06223">
    <property type="entry name" value="PRTases_typeI"/>
    <property type="match status" value="1"/>
</dbReference>
<sequence length="205" mass="22416">MKGLWERLTGATCPGCGRPLDEPLLCPACRALLAPRHLPRLVYLGNYRSLGRLSKALKYRGHRALATHLGQCLALGVQQAGWGLMGITAVPTLIHRQVLRGYNPAEALAQSVAQTLGLPYRRVLVRVGWDKSQTQKTRRKRLELPEGVFRPADRVEGAWLLVDDVITTGTTFQKARKALLQAGASQVYGAAIAVKSPNALGPYFL</sequence>
<dbReference type="AlphaFoldDB" id="A0A399EM97"/>